<keyword evidence="1" id="KW-0812">Transmembrane</keyword>
<protein>
    <recommendedName>
        <fullName evidence="4">Iron transporter</fullName>
    </recommendedName>
</protein>
<keyword evidence="1" id="KW-0472">Membrane</keyword>
<feature type="transmembrane region" description="Helical" evidence="1">
    <location>
        <begin position="74"/>
        <end position="92"/>
    </location>
</feature>
<comment type="caution">
    <text evidence="2">The sequence shown here is derived from an EMBL/GenBank/DDBJ whole genome shotgun (WGS) entry which is preliminary data.</text>
</comment>
<sequence length="97" mass="10594">MNFTKKQILVSNVTCRVLIALVGGYILSSLSAILIAQLLPGDKINSIITGLMLSFIIYTVTVIVVFAMKTTLRAGAIVFSLGTLMYFFYHYLNGIAV</sequence>
<proteinExistence type="predicted"/>
<keyword evidence="1" id="KW-1133">Transmembrane helix</keyword>
<dbReference type="RefSeq" id="WP_059744709.1">
    <property type="nucleotide sequence ID" value="NZ_LRDC01000009.1"/>
</dbReference>
<reference evidence="2 3" key="1">
    <citation type="submission" date="2016-01" db="EMBL/GenBank/DDBJ databases">
        <title>Draft genome of the antarctic isolate Shewanella frigidimarina Ag06-30.</title>
        <authorList>
            <person name="Parmeciano Di Noto G."/>
            <person name="Vazquez S."/>
            <person name="Mac Cormack W."/>
            <person name="Iriarte A."/>
            <person name="Quiroga C."/>
        </authorList>
    </citation>
    <scope>NUCLEOTIDE SEQUENCE [LARGE SCALE GENOMIC DNA]</scope>
    <source>
        <strain evidence="2 3">Ag06-30</strain>
    </source>
</reference>
<gene>
    <name evidence="2" type="ORF">AWJ07_11900</name>
</gene>
<dbReference type="Proteomes" id="UP000055702">
    <property type="component" value="Unassembled WGS sequence"/>
</dbReference>
<dbReference type="EMBL" id="LRDC01000009">
    <property type="protein sequence ID" value="KVX02784.1"/>
    <property type="molecule type" value="Genomic_DNA"/>
</dbReference>
<feature type="transmembrane region" description="Helical" evidence="1">
    <location>
        <begin position="12"/>
        <end position="35"/>
    </location>
</feature>
<evidence type="ECO:0000256" key="1">
    <source>
        <dbReference type="SAM" id="Phobius"/>
    </source>
</evidence>
<dbReference type="AlphaFoldDB" id="A0A119D0D9"/>
<feature type="transmembrane region" description="Helical" evidence="1">
    <location>
        <begin position="47"/>
        <end position="67"/>
    </location>
</feature>
<organism evidence="2">
    <name type="scientific">Shewanella frigidimarina</name>
    <dbReference type="NCBI Taxonomy" id="56812"/>
    <lineage>
        <taxon>Bacteria</taxon>
        <taxon>Pseudomonadati</taxon>
        <taxon>Pseudomonadota</taxon>
        <taxon>Gammaproteobacteria</taxon>
        <taxon>Alteromonadales</taxon>
        <taxon>Shewanellaceae</taxon>
        <taxon>Shewanella</taxon>
    </lineage>
</organism>
<evidence type="ECO:0000313" key="3">
    <source>
        <dbReference type="Proteomes" id="UP000055702"/>
    </source>
</evidence>
<evidence type="ECO:0008006" key="4">
    <source>
        <dbReference type="Google" id="ProtNLM"/>
    </source>
</evidence>
<accession>A0A119D0D9</accession>
<evidence type="ECO:0000313" key="2">
    <source>
        <dbReference type="EMBL" id="KVX02784.1"/>
    </source>
</evidence>
<name>A0A119D0D9_SHEFR</name>